<dbReference type="GO" id="GO:0004725">
    <property type="term" value="F:protein tyrosine phosphatase activity"/>
    <property type="evidence" value="ECO:0000318"/>
    <property type="project" value="GO_Central"/>
</dbReference>
<accession>A0A139WAG6</accession>
<feature type="domain" description="Tyrosine-protein phosphatase" evidence="6">
    <location>
        <begin position="773"/>
        <end position="1006"/>
    </location>
</feature>
<dbReference type="PANTHER" id="PTHR19134:SF562">
    <property type="entry name" value="PROTEIN-TYROSINE-PHOSPHATASE"/>
    <property type="match status" value="1"/>
</dbReference>
<dbReference type="InterPro" id="IPR003595">
    <property type="entry name" value="Tyr_Pase_cat"/>
</dbReference>
<dbReference type="PRINTS" id="PR00700">
    <property type="entry name" value="PRTYPHPHTASE"/>
</dbReference>
<evidence type="ECO:0000256" key="5">
    <source>
        <dbReference type="SAM" id="Phobius"/>
    </source>
</evidence>
<keyword evidence="4" id="KW-0904">Protein phosphatase</keyword>
<protein>
    <recommendedName>
        <fullName evidence="2">protein-tyrosine-phosphatase</fullName>
        <ecNumber evidence="2">3.1.3.48</ecNumber>
    </recommendedName>
</protein>
<feature type="domain" description="Tyrosine-protein phosphatase" evidence="6">
    <location>
        <begin position="504"/>
        <end position="759"/>
    </location>
</feature>
<dbReference type="PROSITE" id="PS50055">
    <property type="entry name" value="TYR_PHOSPHATASE_PTP"/>
    <property type="match status" value="2"/>
</dbReference>
<dbReference type="PANTHER" id="PTHR19134">
    <property type="entry name" value="RECEPTOR-TYPE TYROSINE-PROTEIN PHOSPHATASE"/>
    <property type="match status" value="1"/>
</dbReference>
<dbReference type="InterPro" id="IPR032062">
    <property type="entry name" value="DUF4803"/>
</dbReference>
<proteinExistence type="inferred from homology"/>
<feature type="transmembrane region" description="Helical" evidence="5">
    <location>
        <begin position="429"/>
        <end position="451"/>
    </location>
</feature>
<dbReference type="GO" id="GO:0007165">
    <property type="term" value="P:signal transduction"/>
    <property type="evidence" value="ECO:0000318"/>
    <property type="project" value="GO_Central"/>
</dbReference>
<dbReference type="EMBL" id="KQ971409">
    <property type="protein sequence ID" value="KYB24900.1"/>
    <property type="molecule type" value="Genomic_DNA"/>
</dbReference>
<dbReference type="SMART" id="SM00194">
    <property type="entry name" value="PTPc"/>
    <property type="match status" value="1"/>
</dbReference>
<dbReference type="InterPro" id="IPR000242">
    <property type="entry name" value="PTP_cat"/>
</dbReference>
<keyword evidence="3" id="KW-0378">Hydrolase</keyword>
<evidence type="ECO:0000256" key="2">
    <source>
        <dbReference type="ARBA" id="ARBA00013064"/>
    </source>
</evidence>
<dbReference type="Gene3D" id="3.90.190.10">
    <property type="entry name" value="Protein tyrosine phosphatase superfamily"/>
    <property type="match status" value="2"/>
</dbReference>
<reference evidence="8 9" key="2">
    <citation type="journal article" date="2010" name="Nucleic Acids Res.">
        <title>BeetleBase in 2010: revisions to provide comprehensive genomic information for Tribolium castaneum.</title>
        <authorList>
            <person name="Kim H.S."/>
            <person name="Murphy T."/>
            <person name="Xia J."/>
            <person name="Caragea D."/>
            <person name="Park Y."/>
            <person name="Beeman R.W."/>
            <person name="Lorenzen M.D."/>
            <person name="Butcher S."/>
            <person name="Manak J.R."/>
            <person name="Brown S.J."/>
        </authorList>
    </citation>
    <scope>NUCLEOTIDE SEQUENCE [LARGE SCALE GENOMIC DNA]</scope>
    <source>
        <strain evidence="8 9">Georgia GA2</strain>
    </source>
</reference>
<keyword evidence="5" id="KW-0472">Membrane</keyword>
<dbReference type="PROSITE" id="PS50056">
    <property type="entry name" value="TYR_PHOSPHATASE_2"/>
    <property type="match status" value="1"/>
</dbReference>
<name>A0A139WAG6_TRICA</name>
<dbReference type="CDD" id="cd00047">
    <property type="entry name" value="PTPc"/>
    <property type="match status" value="1"/>
</dbReference>
<dbReference type="EC" id="3.1.3.48" evidence="2"/>
<dbReference type="SMART" id="SM00404">
    <property type="entry name" value="PTPc_motif"/>
    <property type="match status" value="1"/>
</dbReference>
<dbReference type="SUPFAM" id="SSF52799">
    <property type="entry name" value="(Phosphotyrosine protein) phosphatases II"/>
    <property type="match status" value="2"/>
</dbReference>
<dbReference type="Pfam" id="PF16061">
    <property type="entry name" value="DUF4803"/>
    <property type="match status" value="1"/>
</dbReference>
<organism evidence="8 9">
    <name type="scientific">Tribolium castaneum</name>
    <name type="common">Red flour beetle</name>
    <dbReference type="NCBI Taxonomy" id="7070"/>
    <lineage>
        <taxon>Eukaryota</taxon>
        <taxon>Metazoa</taxon>
        <taxon>Ecdysozoa</taxon>
        <taxon>Arthropoda</taxon>
        <taxon>Hexapoda</taxon>
        <taxon>Insecta</taxon>
        <taxon>Pterygota</taxon>
        <taxon>Neoptera</taxon>
        <taxon>Endopterygota</taxon>
        <taxon>Coleoptera</taxon>
        <taxon>Polyphaga</taxon>
        <taxon>Cucujiformia</taxon>
        <taxon>Tenebrionidae</taxon>
        <taxon>Tenebrionidae incertae sedis</taxon>
        <taxon>Tribolium</taxon>
    </lineage>
</organism>
<dbReference type="GO" id="GO:0008045">
    <property type="term" value="P:motor neuron axon guidance"/>
    <property type="evidence" value="ECO:0000318"/>
    <property type="project" value="GO_Central"/>
</dbReference>
<evidence type="ECO:0000313" key="8">
    <source>
        <dbReference type="EMBL" id="KYB24900.1"/>
    </source>
</evidence>
<keyword evidence="5" id="KW-0812">Transmembrane</keyword>
<dbReference type="InParanoid" id="A0A139WAG6"/>
<feature type="domain" description="Tyrosine specific protein phosphatases" evidence="7">
    <location>
        <begin position="676"/>
        <end position="750"/>
    </location>
</feature>
<dbReference type="InterPro" id="IPR029021">
    <property type="entry name" value="Prot-tyrosine_phosphatase-like"/>
</dbReference>
<dbReference type="STRING" id="7070.A0A139WAG6"/>
<evidence type="ECO:0000259" key="7">
    <source>
        <dbReference type="PROSITE" id="PS50056"/>
    </source>
</evidence>
<evidence type="ECO:0000256" key="4">
    <source>
        <dbReference type="ARBA" id="ARBA00022912"/>
    </source>
</evidence>
<gene>
    <name evidence="8" type="primary">AUGUSTUS-3.0.2_31807</name>
    <name evidence="8" type="ORF">TcasGA2_TC031807</name>
</gene>
<keyword evidence="9" id="KW-1185">Reference proteome</keyword>
<dbReference type="Pfam" id="PF00102">
    <property type="entry name" value="Y_phosphatase"/>
    <property type="match status" value="2"/>
</dbReference>
<comment type="similarity">
    <text evidence="1">Belongs to the protein-tyrosine phosphatase family.</text>
</comment>
<dbReference type="InterPro" id="IPR050348">
    <property type="entry name" value="Protein-Tyr_Phosphatase"/>
</dbReference>
<dbReference type="Proteomes" id="UP000007266">
    <property type="component" value="Unassembled WGS sequence"/>
</dbReference>
<evidence type="ECO:0000256" key="1">
    <source>
        <dbReference type="ARBA" id="ARBA00009580"/>
    </source>
</evidence>
<reference evidence="8 9" key="1">
    <citation type="journal article" date="2008" name="Nature">
        <title>The genome of the model beetle and pest Tribolium castaneum.</title>
        <authorList>
            <consortium name="Tribolium Genome Sequencing Consortium"/>
            <person name="Richards S."/>
            <person name="Gibbs R.A."/>
            <person name="Weinstock G.M."/>
            <person name="Brown S.J."/>
            <person name="Denell R."/>
            <person name="Beeman R.W."/>
            <person name="Gibbs R."/>
            <person name="Beeman R.W."/>
            <person name="Brown S.J."/>
            <person name="Bucher G."/>
            <person name="Friedrich M."/>
            <person name="Grimmelikhuijzen C.J."/>
            <person name="Klingler M."/>
            <person name="Lorenzen M."/>
            <person name="Richards S."/>
            <person name="Roth S."/>
            <person name="Schroder R."/>
            <person name="Tautz D."/>
            <person name="Zdobnov E.M."/>
            <person name="Muzny D."/>
            <person name="Gibbs R.A."/>
            <person name="Weinstock G.M."/>
            <person name="Attaway T."/>
            <person name="Bell S."/>
            <person name="Buhay C.J."/>
            <person name="Chandrabose M.N."/>
            <person name="Chavez D."/>
            <person name="Clerk-Blankenburg K.P."/>
            <person name="Cree A."/>
            <person name="Dao M."/>
            <person name="Davis C."/>
            <person name="Chacko J."/>
            <person name="Dinh H."/>
            <person name="Dugan-Rocha S."/>
            <person name="Fowler G."/>
            <person name="Garner T.T."/>
            <person name="Garnes J."/>
            <person name="Gnirke A."/>
            <person name="Hawes A."/>
            <person name="Hernandez J."/>
            <person name="Hines S."/>
            <person name="Holder M."/>
            <person name="Hume J."/>
            <person name="Jhangiani S.N."/>
            <person name="Joshi V."/>
            <person name="Khan Z.M."/>
            <person name="Jackson L."/>
            <person name="Kovar C."/>
            <person name="Kowis A."/>
            <person name="Lee S."/>
            <person name="Lewis L.R."/>
            <person name="Margolis J."/>
            <person name="Morgan M."/>
            <person name="Nazareth L.V."/>
            <person name="Nguyen N."/>
            <person name="Okwuonu G."/>
            <person name="Parker D."/>
            <person name="Richards S."/>
            <person name="Ruiz S.J."/>
            <person name="Santibanez J."/>
            <person name="Savard J."/>
            <person name="Scherer S.E."/>
            <person name="Schneider B."/>
            <person name="Sodergren E."/>
            <person name="Tautz D."/>
            <person name="Vattahil S."/>
            <person name="Villasana D."/>
            <person name="White C.S."/>
            <person name="Wright R."/>
            <person name="Park Y."/>
            <person name="Beeman R.W."/>
            <person name="Lord J."/>
            <person name="Oppert B."/>
            <person name="Lorenzen M."/>
            <person name="Brown S."/>
            <person name="Wang L."/>
            <person name="Savard J."/>
            <person name="Tautz D."/>
            <person name="Richards S."/>
            <person name="Weinstock G."/>
            <person name="Gibbs R.A."/>
            <person name="Liu Y."/>
            <person name="Worley K."/>
            <person name="Weinstock G."/>
            <person name="Elsik C.G."/>
            <person name="Reese J.T."/>
            <person name="Elhaik E."/>
            <person name="Landan G."/>
            <person name="Graur D."/>
            <person name="Arensburger P."/>
            <person name="Atkinson P."/>
            <person name="Beeman R.W."/>
            <person name="Beidler J."/>
            <person name="Brown S.J."/>
            <person name="Demuth J.P."/>
            <person name="Drury D.W."/>
            <person name="Du Y.Z."/>
            <person name="Fujiwara H."/>
            <person name="Lorenzen M."/>
            <person name="Maselli V."/>
            <person name="Osanai M."/>
            <person name="Park Y."/>
            <person name="Robertson H.M."/>
            <person name="Tu Z."/>
            <person name="Wang J.J."/>
            <person name="Wang S."/>
            <person name="Richards S."/>
            <person name="Song H."/>
            <person name="Zhang L."/>
            <person name="Sodergren E."/>
            <person name="Werner D."/>
            <person name="Stanke M."/>
            <person name="Morgenstern B."/>
            <person name="Solovyev V."/>
            <person name="Kosarev P."/>
            <person name="Brown G."/>
            <person name="Chen H.C."/>
            <person name="Ermolaeva O."/>
            <person name="Hlavina W."/>
            <person name="Kapustin Y."/>
            <person name="Kiryutin B."/>
            <person name="Kitts P."/>
            <person name="Maglott D."/>
            <person name="Pruitt K."/>
            <person name="Sapojnikov V."/>
            <person name="Souvorov A."/>
            <person name="Mackey A.J."/>
            <person name="Waterhouse R.M."/>
            <person name="Wyder S."/>
            <person name="Zdobnov E.M."/>
            <person name="Zdobnov E.M."/>
            <person name="Wyder S."/>
            <person name="Kriventseva E.V."/>
            <person name="Kadowaki T."/>
            <person name="Bork P."/>
            <person name="Aranda M."/>
            <person name="Bao R."/>
            <person name="Beermann A."/>
            <person name="Berns N."/>
            <person name="Bolognesi R."/>
            <person name="Bonneton F."/>
            <person name="Bopp D."/>
            <person name="Brown S.J."/>
            <person name="Bucher G."/>
            <person name="Butts T."/>
            <person name="Chaumot A."/>
            <person name="Denell R.E."/>
            <person name="Ferrier D.E."/>
            <person name="Friedrich M."/>
            <person name="Gordon C.M."/>
            <person name="Jindra M."/>
            <person name="Klingler M."/>
            <person name="Lan Q."/>
            <person name="Lattorff H.M."/>
            <person name="Laudet V."/>
            <person name="von Levetsow C."/>
            <person name="Liu Z."/>
            <person name="Lutz R."/>
            <person name="Lynch J.A."/>
            <person name="da Fonseca R.N."/>
            <person name="Posnien N."/>
            <person name="Reuter R."/>
            <person name="Roth S."/>
            <person name="Savard J."/>
            <person name="Schinko J.B."/>
            <person name="Schmitt C."/>
            <person name="Schoppmeier M."/>
            <person name="Schroder R."/>
            <person name="Shippy T.D."/>
            <person name="Simonnet F."/>
            <person name="Marques-Souza H."/>
            <person name="Tautz D."/>
            <person name="Tomoyasu Y."/>
            <person name="Trauner J."/>
            <person name="Van der Zee M."/>
            <person name="Vervoort M."/>
            <person name="Wittkopp N."/>
            <person name="Wimmer E.A."/>
            <person name="Yang X."/>
            <person name="Jones A.K."/>
            <person name="Sattelle D.B."/>
            <person name="Ebert P.R."/>
            <person name="Nelson D."/>
            <person name="Scott J.G."/>
            <person name="Beeman R.W."/>
            <person name="Muthukrishnan S."/>
            <person name="Kramer K.J."/>
            <person name="Arakane Y."/>
            <person name="Beeman R.W."/>
            <person name="Zhu Q."/>
            <person name="Hogenkamp D."/>
            <person name="Dixit R."/>
            <person name="Oppert B."/>
            <person name="Jiang H."/>
            <person name="Zou Z."/>
            <person name="Marshall J."/>
            <person name="Elpidina E."/>
            <person name="Vinokurov K."/>
            <person name="Oppert C."/>
            <person name="Zou Z."/>
            <person name="Evans J."/>
            <person name="Lu Z."/>
            <person name="Zhao P."/>
            <person name="Sumathipala N."/>
            <person name="Altincicek B."/>
            <person name="Vilcinskas A."/>
            <person name="Williams M."/>
            <person name="Hultmark D."/>
            <person name="Hetru C."/>
            <person name="Jiang H."/>
            <person name="Grimmelikhuijzen C.J."/>
            <person name="Hauser F."/>
            <person name="Cazzamali G."/>
            <person name="Williamson M."/>
            <person name="Park Y."/>
            <person name="Li B."/>
            <person name="Tanaka Y."/>
            <person name="Predel R."/>
            <person name="Neupert S."/>
            <person name="Schachtner J."/>
            <person name="Verleyen P."/>
            <person name="Raible F."/>
            <person name="Bork P."/>
            <person name="Friedrich M."/>
            <person name="Walden K.K."/>
            <person name="Robertson H.M."/>
            <person name="Angeli S."/>
            <person name="Foret S."/>
            <person name="Bucher G."/>
            <person name="Schuetz S."/>
            <person name="Maleszka R."/>
            <person name="Wimmer E.A."/>
            <person name="Beeman R.W."/>
            <person name="Lorenzen M."/>
            <person name="Tomoyasu Y."/>
            <person name="Miller S.C."/>
            <person name="Grossmann D."/>
            <person name="Bucher G."/>
        </authorList>
    </citation>
    <scope>NUCLEOTIDE SEQUENCE [LARGE SCALE GENOMIC DNA]</scope>
    <source>
        <strain evidence="8 9">Georgia GA2</strain>
    </source>
</reference>
<sequence length="1244" mass="145484">MDIQPWFLVTFLVLILPNIYVTTIKNKLHVFTKEWDKEWIVKNTTTLPLGSVTDERLEDFPILEETPLKYTSAFHSSFSFSVFSNTKWKMRLLMSDDLSPMDYLGQGDVNNWTQYSVVTIKNTTYIYRKKSTEYWERDFKPTSITLFSTKKIFLRPQFCWCYKTRFCNMVLKTIFADDFLWSNSTSKELTTIEIHPNRNTSLLLYTSLCAECILDVSVNNGDSFRIFQTHPEKHNVQFWQTKKIDLGDDYQKKNIILTFNKTIFHPDVLGFWAIDFKLCNIIKEKSIVKGMSKKTKCFDLEHFKVNSLHKLKNSETRTESPHFSSDIRVTTETESFTVTSFANKKENKNYVNDTEAMKNITFREVKNNEENSSVFLTVINVMTLSGTQSSTVTSLIDTKTNNDNYVNVTKVTKTRTFREDNNNEENSSVFLTVIVIIAPQLFLCIFVIVLFKKQLRKMCYKINPDRDPENMPLQSVEIESKNNMYIKKANFLEILYRKLENHEFNEEFSTLPAFADKTLAALRNKNKNRNSIRINLPYDHNRVILKELDGVGTGDYINASYIDGFNRSRAYIASQGPKFSTLKDFWRMIWQENIELIIMATNFMTDNAKNRLCAEYLPSGLDAVFECGRITVTLVDELNCGNYVKRKLTVRYSEYQREIWHIHINWRSECQLLYPNDLISVIKEIKKLYEKTLHPILIHSGFGTTRTGLFILCDMALKMLEQCNAVNVYDLAEKLRKQRYNVINSMQQYILAHLVVAEYIMEEEYRSKSLHTNHYENIGENLKNQLIYLKKLCEHDKIVHRWMPQATKYTFPTVFVDSYEKYEKYILTPQPITNDENKFAEFWILLAEKSIDCIVFLNKMKKSLQLYPCRIEYENVIVKVECIKITKPCTYTLRTMSLLIYDKASKKIEHQKEVVFYELKERAIFACKILLTLLCEVKKFKKIALSCNDEFKMCGLFLVLAYIIEKYETELKLDVINAVRVARRSGTEFLDTTKQLQRVYLCIRETSPQLIYELSEITKNLTDLSNIIDDNNYMTGDKKEEYVFTTLETIYVKIGGLNQSLYRDEQSVNIITLASGFSVVDITTIYTHFNVMNNLVRNYKKSAKSMLLAEAKKIILPKTNSSVVFLSGKIYEQVTSSDFLEMFQENLRGDKGSCNVFQSSRQLFDNFINGILLIHSESFVLEQTAFSIKNLYEQAVVGSKMQQSQDNFIVDINIITRLMKHYAEKIPTEMWRCHPDKHIKGTYT</sequence>
<keyword evidence="5" id="KW-1133">Transmembrane helix</keyword>
<dbReference type="InterPro" id="IPR000387">
    <property type="entry name" value="Tyr_Pase_dom"/>
</dbReference>
<evidence type="ECO:0000256" key="3">
    <source>
        <dbReference type="ARBA" id="ARBA00022801"/>
    </source>
</evidence>
<evidence type="ECO:0000259" key="6">
    <source>
        <dbReference type="PROSITE" id="PS50055"/>
    </source>
</evidence>
<dbReference type="AlphaFoldDB" id="A0A139WAG6"/>
<evidence type="ECO:0000313" key="9">
    <source>
        <dbReference type="Proteomes" id="UP000007266"/>
    </source>
</evidence>